<accession>A5ZXM1</accession>
<gene>
    <name evidence="1" type="ORF">RUMOBE_03775</name>
</gene>
<dbReference type="AlphaFoldDB" id="A5ZXM1"/>
<comment type="caution">
    <text evidence="1">The sequence shown here is derived from an EMBL/GenBank/DDBJ whole genome shotgun (WGS) entry which is preliminary data.</text>
</comment>
<sequence length="30" mass="3588">MHLKEIYLSFFNLVIRAAVYEIEPVTYCPK</sequence>
<dbReference type="HOGENOM" id="CLU_3402331_0_0_9"/>
<name>A5ZXM1_9FIRM</name>
<dbReference type="Proteomes" id="UP000006002">
    <property type="component" value="Unassembled WGS sequence"/>
</dbReference>
<proteinExistence type="predicted"/>
<evidence type="ECO:0000313" key="2">
    <source>
        <dbReference type="Proteomes" id="UP000006002"/>
    </source>
</evidence>
<evidence type="ECO:0000313" key="1">
    <source>
        <dbReference type="EMBL" id="EDM85624.1"/>
    </source>
</evidence>
<organism evidence="1 2">
    <name type="scientific">Blautia obeum ATCC 29174</name>
    <dbReference type="NCBI Taxonomy" id="411459"/>
    <lineage>
        <taxon>Bacteria</taxon>
        <taxon>Bacillati</taxon>
        <taxon>Bacillota</taxon>
        <taxon>Clostridia</taxon>
        <taxon>Lachnospirales</taxon>
        <taxon>Lachnospiraceae</taxon>
        <taxon>Blautia</taxon>
    </lineage>
</organism>
<reference evidence="1 2" key="1">
    <citation type="submission" date="2007-03" db="EMBL/GenBank/DDBJ databases">
        <authorList>
            <person name="Fulton L."/>
            <person name="Clifton S."/>
            <person name="Fulton B."/>
            <person name="Xu J."/>
            <person name="Minx P."/>
            <person name="Pepin K.H."/>
            <person name="Johnson M."/>
            <person name="Thiruvilangam P."/>
            <person name="Bhonagiri V."/>
            <person name="Nash W.E."/>
            <person name="Mardis E.R."/>
            <person name="Wilson R.K."/>
        </authorList>
    </citation>
    <scope>NUCLEOTIDE SEQUENCE [LARGE SCALE GENOMIC DNA]</scope>
    <source>
        <strain evidence="1 2">ATCC 29174</strain>
    </source>
</reference>
<protein>
    <submittedName>
        <fullName evidence="1">Uncharacterized protein</fullName>
    </submittedName>
</protein>
<dbReference type="EMBL" id="AAVO02000026">
    <property type="protein sequence ID" value="EDM85624.1"/>
    <property type="molecule type" value="Genomic_DNA"/>
</dbReference>
<reference evidence="1 2" key="2">
    <citation type="submission" date="2007-04" db="EMBL/GenBank/DDBJ databases">
        <title>Draft genome sequence of Ruminococcus obeum (ATCC 29174).</title>
        <authorList>
            <person name="Sudarsanam P."/>
            <person name="Ley R."/>
            <person name="Guruge J."/>
            <person name="Turnbaugh P.J."/>
            <person name="Mahowald M."/>
            <person name="Liep D."/>
            <person name="Gordon J."/>
        </authorList>
    </citation>
    <scope>NUCLEOTIDE SEQUENCE [LARGE SCALE GENOMIC DNA]</scope>
    <source>
        <strain evidence="1 2">ATCC 29174</strain>
    </source>
</reference>